<sequence length="170" mass="19099">MRLKEIVISPIGIVRTGCADSEVGESFDGVPGRIEIFNEYSEGLEGIEGFSHIIVVAFLDRVKAAERKVLKVRPKWLAKYADDPKKVPEVGVFNTRSPHRPNPIALSVVRLVRRVGNVLEVEGLDLYDGTPVLDIKPHVPQDLGGEIRLPSWFNEMREKVRKEKGKDLTF</sequence>
<dbReference type="InterPro" id="IPR040372">
    <property type="entry name" value="YaeB-like"/>
</dbReference>
<dbReference type="SUPFAM" id="SSF118196">
    <property type="entry name" value="YaeB-like"/>
    <property type="match status" value="1"/>
</dbReference>
<organism evidence="4 5">
    <name type="scientific">Methanosuratincola subterraneus</name>
    <dbReference type="NCBI Taxonomy" id="2593994"/>
    <lineage>
        <taxon>Archaea</taxon>
        <taxon>Thermoproteota</taxon>
        <taxon>Methanosuratincolia</taxon>
        <taxon>Candidatus Methanomethylicales</taxon>
        <taxon>Candidatus Methanomethylicaceae</taxon>
        <taxon>Candidatus Methanosuratincola (ex Vanwonterghem et al. 2016)</taxon>
    </lineage>
</organism>
<proteinExistence type="inferred from homology"/>
<keyword evidence="1" id="KW-0949">S-adenosyl-L-methionine</keyword>
<dbReference type="AlphaFoldDB" id="A0A444L9H8"/>
<gene>
    <name evidence="4" type="ORF">Metus_0272</name>
</gene>
<keyword evidence="4" id="KW-0808">Transferase</keyword>
<dbReference type="GO" id="GO:0008168">
    <property type="term" value="F:methyltransferase activity"/>
    <property type="evidence" value="ECO:0007669"/>
    <property type="project" value="UniProtKB-KW"/>
</dbReference>
<evidence type="ECO:0000256" key="2">
    <source>
        <dbReference type="ARBA" id="ARBA00033753"/>
    </source>
</evidence>
<dbReference type="InterPro" id="IPR036414">
    <property type="entry name" value="YaeB_N_sf"/>
</dbReference>
<dbReference type="Pfam" id="PF01980">
    <property type="entry name" value="TrmO_N"/>
    <property type="match status" value="1"/>
</dbReference>
<reference evidence="4 5" key="1">
    <citation type="submission" date="2018-12" db="EMBL/GenBank/DDBJ databases">
        <title>The complete genome of the methanogenic archaea of the candidate phylum Verstraetearchaeota, obtained from the metagenome of underground thermal water.</title>
        <authorList>
            <person name="Kadnikov V.V."/>
            <person name="Mardanov A.V."/>
            <person name="Beletsky A.V."/>
            <person name="Karnachuk O.V."/>
            <person name="Ravin N.V."/>
        </authorList>
    </citation>
    <scope>NUCLEOTIDE SEQUENCE [LARGE SCALE GENOMIC DNA]</scope>
    <source>
        <strain evidence="4">Ch88</strain>
    </source>
</reference>
<dbReference type="InterPro" id="IPR023370">
    <property type="entry name" value="TrmO-like_N"/>
</dbReference>
<keyword evidence="4" id="KW-0489">Methyltransferase</keyword>
<evidence type="ECO:0000313" key="5">
    <source>
        <dbReference type="Proteomes" id="UP000288215"/>
    </source>
</evidence>
<dbReference type="Proteomes" id="UP000288215">
    <property type="component" value="Unassembled WGS sequence"/>
</dbReference>
<evidence type="ECO:0000259" key="3">
    <source>
        <dbReference type="PROSITE" id="PS51668"/>
    </source>
</evidence>
<evidence type="ECO:0000313" key="4">
    <source>
        <dbReference type="EMBL" id="RWX74247.1"/>
    </source>
</evidence>
<dbReference type="CDD" id="cd09281">
    <property type="entry name" value="UPF0066"/>
    <property type="match status" value="1"/>
</dbReference>
<dbReference type="PANTHER" id="PTHR12818">
    <property type="entry name" value="TRNA (ADENINE(37)-N6)-METHYLTRANSFERASE"/>
    <property type="match status" value="1"/>
</dbReference>
<dbReference type="NCBIfam" id="TIGR00104">
    <property type="entry name" value="tRNA_TsaA"/>
    <property type="match status" value="1"/>
</dbReference>
<dbReference type="GO" id="GO:0032259">
    <property type="term" value="P:methylation"/>
    <property type="evidence" value="ECO:0007669"/>
    <property type="project" value="UniProtKB-KW"/>
</dbReference>
<dbReference type="PANTHER" id="PTHR12818:SF0">
    <property type="entry name" value="TRNA (ADENINE(37)-N6)-METHYLTRANSFERASE"/>
    <property type="match status" value="1"/>
</dbReference>
<protein>
    <submittedName>
        <fullName evidence="4">tRNA (Adenine(37)-N6)-methyltransferase</fullName>
    </submittedName>
</protein>
<comment type="caution">
    <text evidence="4">The sequence shown here is derived from an EMBL/GenBank/DDBJ whole genome shotgun (WGS) entry which is preliminary data.</text>
</comment>
<evidence type="ECO:0000256" key="1">
    <source>
        <dbReference type="ARBA" id="ARBA00022691"/>
    </source>
</evidence>
<dbReference type="Gene3D" id="2.40.30.70">
    <property type="entry name" value="YaeB-like"/>
    <property type="match status" value="1"/>
</dbReference>
<dbReference type="EMBL" id="RXGA01000001">
    <property type="protein sequence ID" value="RWX74247.1"/>
    <property type="molecule type" value="Genomic_DNA"/>
</dbReference>
<dbReference type="PROSITE" id="PS51668">
    <property type="entry name" value="TSAA_2"/>
    <property type="match status" value="1"/>
</dbReference>
<dbReference type="InterPro" id="IPR036413">
    <property type="entry name" value="YaeB-like_sf"/>
</dbReference>
<name>A0A444L9H8_METS7</name>
<comment type="similarity">
    <text evidence="2">Belongs to the tRNA methyltransferase O family.</text>
</comment>
<accession>A0A444L9H8</accession>
<feature type="domain" description="TsaA-like" evidence="3">
    <location>
        <begin position="8"/>
        <end position="147"/>
    </location>
</feature>